<dbReference type="GO" id="GO:0005634">
    <property type="term" value="C:nucleus"/>
    <property type="evidence" value="ECO:0007669"/>
    <property type="project" value="UniProtKB-SubCell"/>
</dbReference>
<evidence type="ECO:0000256" key="6">
    <source>
        <dbReference type="ARBA" id="ARBA00023242"/>
    </source>
</evidence>
<dbReference type="PANTHER" id="PTHR12245:SF12">
    <property type="entry name" value="SPRY DOMAIN-CONTAINING SOCS BOX PROTEIN 3"/>
    <property type="match status" value="1"/>
</dbReference>
<evidence type="ECO:0000256" key="3">
    <source>
        <dbReference type="ARBA" id="ARBA00010910"/>
    </source>
</evidence>
<dbReference type="InterPro" id="IPR003877">
    <property type="entry name" value="SPRY_dom"/>
</dbReference>
<keyword evidence="6" id="KW-0539">Nucleus</keyword>
<dbReference type="GO" id="GO:0005737">
    <property type="term" value="C:cytoplasm"/>
    <property type="evidence" value="ECO:0007669"/>
    <property type="project" value="UniProtKB-SubCell"/>
</dbReference>
<dbReference type="AlphaFoldDB" id="A0A8W7ICM9"/>
<dbReference type="CDD" id="cd12876">
    <property type="entry name" value="SPRY_SOCS3"/>
    <property type="match status" value="1"/>
</dbReference>
<comment type="subcellular location">
    <subcellularLocation>
        <location evidence="2">Cytoplasm</location>
    </subcellularLocation>
    <subcellularLocation>
        <location evidence="1">Nucleus</location>
    </subcellularLocation>
</comment>
<evidence type="ECO:0000313" key="11">
    <source>
        <dbReference type="Proteomes" id="UP000008820"/>
    </source>
</evidence>
<dbReference type="Pfam" id="PF00622">
    <property type="entry name" value="SPRY"/>
    <property type="match status" value="1"/>
</dbReference>
<proteinExistence type="inferred from homology"/>
<dbReference type="PANTHER" id="PTHR12245">
    <property type="entry name" value="SPRY DOMAIN CONTAINING SOCS BOX PROTEIN"/>
    <property type="match status" value="1"/>
</dbReference>
<feature type="domain" description="B30.2/SPRY" evidence="8">
    <location>
        <begin position="87"/>
        <end position="279"/>
    </location>
</feature>
<evidence type="ECO:0000256" key="7">
    <source>
        <dbReference type="SAM" id="MobiDB-lite"/>
    </source>
</evidence>
<sequence length="337" mass="37245">MTIQDNRNSNTSTQTTSQESISSSSVNATSSGSSHARLTIRAPVLSSNGSGSAIAGGSAAGTASSHRPAMDNELAEVASSAAASAVEDNNNHFRGERPLQNGCEDKWSWSKRDRSKEVWLSGTNNRTVHFHPNWSKGTAGIRGTRVLNNGRYYWELSVSQRVFGTSMMFGIGTKKARLHVNAFTNLLGEDKNGWGLSHKGLLWHDGMARNYTKRFKENQATKIGILFDGIAGTLTYYKDDVCLGIAFRGLNEIREPLYPIVCSTAAKTEMVLTDSRRDFVNLQDRCRAIIIKHVKTHEKLDRLNLPHCITNYLADALSDCSTPVTPLEQHLIDYYLF</sequence>
<dbReference type="OMA" id="WHGGIAR"/>
<dbReference type="Proteomes" id="UP000008820">
    <property type="component" value="Chromosome 2"/>
</dbReference>
<name>A0A8W7ICM9_AEDAE</name>
<protein>
    <recommendedName>
        <fullName evidence="4">SPRY domain-containing SOCS box protein 3</fullName>
    </recommendedName>
</protein>
<dbReference type="PROSITE" id="PS50225">
    <property type="entry name" value="SOCS"/>
    <property type="match status" value="1"/>
</dbReference>
<dbReference type="InterPro" id="IPR043136">
    <property type="entry name" value="B30.2/SPRY_sf"/>
</dbReference>
<feature type="domain" description="SOCS box" evidence="9">
    <location>
        <begin position="272"/>
        <end position="313"/>
    </location>
</feature>
<dbReference type="PROSITE" id="PS50188">
    <property type="entry name" value="B302_SPRY"/>
    <property type="match status" value="1"/>
</dbReference>
<feature type="region of interest" description="Disordered" evidence="7">
    <location>
        <begin position="1"/>
        <end position="83"/>
    </location>
</feature>
<accession>A0A8W7ICM9</accession>
<evidence type="ECO:0000256" key="5">
    <source>
        <dbReference type="ARBA" id="ARBA00022490"/>
    </source>
</evidence>
<reference evidence="10 11" key="1">
    <citation type="submission" date="2017-06" db="EMBL/GenBank/DDBJ databases">
        <title>Aedes aegypti genome working group (AGWG) sequencing and assembly.</title>
        <authorList>
            <consortium name="Aedes aegypti Genome Working Group (AGWG)"/>
            <person name="Matthews B.J."/>
        </authorList>
    </citation>
    <scope>NUCLEOTIDE SEQUENCE [LARGE SCALE GENOMIC DNA]</scope>
    <source>
        <strain evidence="10 11">LVP_AGWG</strain>
    </source>
</reference>
<gene>
    <name evidence="10" type="primary">5565334</name>
</gene>
<dbReference type="InterPro" id="IPR035754">
    <property type="entry name" value="SPRY_SPSB3"/>
</dbReference>
<dbReference type="FunFam" id="2.60.120.920:FF:000078">
    <property type="entry name" value="GD12021"/>
    <property type="match status" value="1"/>
</dbReference>
<keyword evidence="5" id="KW-0963">Cytoplasm</keyword>
<dbReference type="InterPro" id="IPR050672">
    <property type="entry name" value="FBXO45-Fsn/SPSB_families"/>
</dbReference>
<dbReference type="GO" id="GO:0035556">
    <property type="term" value="P:intracellular signal transduction"/>
    <property type="evidence" value="ECO:0007669"/>
    <property type="project" value="InterPro"/>
</dbReference>
<evidence type="ECO:0000313" key="10">
    <source>
        <dbReference type="EnsemblMetazoa" id="AAEL014824-PE"/>
    </source>
</evidence>
<evidence type="ECO:0000259" key="9">
    <source>
        <dbReference type="PROSITE" id="PS50225"/>
    </source>
</evidence>
<evidence type="ECO:0000259" key="8">
    <source>
        <dbReference type="PROSITE" id="PS50188"/>
    </source>
</evidence>
<organism evidence="10 11">
    <name type="scientific">Aedes aegypti</name>
    <name type="common">Yellowfever mosquito</name>
    <name type="synonym">Culex aegypti</name>
    <dbReference type="NCBI Taxonomy" id="7159"/>
    <lineage>
        <taxon>Eukaryota</taxon>
        <taxon>Metazoa</taxon>
        <taxon>Ecdysozoa</taxon>
        <taxon>Arthropoda</taxon>
        <taxon>Hexapoda</taxon>
        <taxon>Insecta</taxon>
        <taxon>Pterygota</taxon>
        <taxon>Neoptera</taxon>
        <taxon>Endopterygota</taxon>
        <taxon>Diptera</taxon>
        <taxon>Nematocera</taxon>
        <taxon>Culicoidea</taxon>
        <taxon>Culicidae</taxon>
        <taxon>Culicinae</taxon>
        <taxon>Aedini</taxon>
        <taxon>Aedes</taxon>
        <taxon>Stegomyia</taxon>
    </lineage>
</organism>
<dbReference type="GO" id="GO:0043161">
    <property type="term" value="P:proteasome-mediated ubiquitin-dependent protein catabolic process"/>
    <property type="evidence" value="ECO:0007669"/>
    <property type="project" value="TreeGrafter"/>
</dbReference>
<dbReference type="EnsemblMetazoa" id="AAEL014824-RF">
    <property type="protein sequence ID" value="AAEL014824-PF"/>
    <property type="gene ID" value="AAEL014824"/>
</dbReference>
<feature type="compositionally biased region" description="Low complexity" evidence="7">
    <location>
        <begin position="46"/>
        <end position="65"/>
    </location>
</feature>
<dbReference type="Gene3D" id="2.60.120.920">
    <property type="match status" value="1"/>
</dbReference>
<comment type="similarity">
    <text evidence="3">Belongs to the SPSB family.</text>
</comment>
<dbReference type="InterPro" id="IPR036036">
    <property type="entry name" value="SOCS_box-like_dom_sf"/>
</dbReference>
<keyword evidence="11" id="KW-1185">Reference proteome</keyword>
<dbReference type="SUPFAM" id="SSF49899">
    <property type="entry name" value="Concanavalin A-like lectins/glucanases"/>
    <property type="match status" value="1"/>
</dbReference>
<evidence type="ECO:0000256" key="1">
    <source>
        <dbReference type="ARBA" id="ARBA00004123"/>
    </source>
</evidence>
<dbReference type="OrthoDB" id="5951542at2759"/>
<dbReference type="SUPFAM" id="SSF158235">
    <property type="entry name" value="SOCS box-like"/>
    <property type="match status" value="1"/>
</dbReference>
<dbReference type="InterPro" id="IPR001870">
    <property type="entry name" value="B30.2/SPRY"/>
</dbReference>
<dbReference type="InterPro" id="IPR013320">
    <property type="entry name" value="ConA-like_dom_sf"/>
</dbReference>
<dbReference type="EnsemblMetazoa" id="AAEL014824-RC">
    <property type="protein sequence ID" value="AAEL014824-PC"/>
    <property type="gene ID" value="AAEL014824"/>
</dbReference>
<dbReference type="SMART" id="SM00449">
    <property type="entry name" value="SPRY"/>
    <property type="match status" value="1"/>
</dbReference>
<feature type="compositionally biased region" description="Low complexity" evidence="7">
    <location>
        <begin position="8"/>
        <end position="34"/>
    </location>
</feature>
<dbReference type="EnsemblMetazoa" id="AAEL014824-RD">
    <property type="protein sequence ID" value="AAEL014824-PD"/>
    <property type="gene ID" value="AAEL014824"/>
</dbReference>
<dbReference type="GO" id="GO:0019005">
    <property type="term" value="C:SCF ubiquitin ligase complex"/>
    <property type="evidence" value="ECO:0007669"/>
    <property type="project" value="TreeGrafter"/>
</dbReference>
<dbReference type="EnsemblMetazoa" id="AAEL014824-RB">
    <property type="protein sequence ID" value="AAEL014824-PB"/>
    <property type="gene ID" value="AAEL014824"/>
</dbReference>
<dbReference type="InterPro" id="IPR001496">
    <property type="entry name" value="SOCS_box"/>
</dbReference>
<reference evidence="10" key="2">
    <citation type="submission" date="2022-10" db="UniProtKB">
        <authorList>
            <consortium name="EnsemblMetazoa"/>
        </authorList>
    </citation>
    <scope>IDENTIFICATION</scope>
    <source>
        <strain evidence="10">LVP_AGWG</strain>
    </source>
</reference>
<evidence type="ECO:0000256" key="2">
    <source>
        <dbReference type="ARBA" id="ARBA00004496"/>
    </source>
</evidence>
<dbReference type="EnsemblMetazoa" id="AAEL014824-RE">
    <property type="protein sequence ID" value="AAEL014824-PE"/>
    <property type="gene ID" value="AAEL014824"/>
</dbReference>
<dbReference type="Pfam" id="PF07525">
    <property type="entry name" value="SOCS_box"/>
    <property type="match status" value="1"/>
</dbReference>
<evidence type="ECO:0000256" key="4">
    <source>
        <dbReference type="ARBA" id="ARBA00014684"/>
    </source>
</evidence>